<proteinExistence type="predicted"/>
<reference evidence="1 2" key="1">
    <citation type="submission" date="2024-05" db="EMBL/GenBank/DDBJ databases">
        <title>A high-quality chromosomal-level genome assembly of Topmouth culter (Culter alburnus).</title>
        <authorList>
            <person name="Zhao H."/>
        </authorList>
    </citation>
    <scope>NUCLEOTIDE SEQUENCE [LARGE SCALE GENOMIC DNA]</scope>
    <source>
        <strain evidence="1">CATC2023</strain>
        <tissue evidence="1">Muscle</tissue>
    </source>
</reference>
<protein>
    <submittedName>
        <fullName evidence="1">Uncharacterized protein</fullName>
    </submittedName>
</protein>
<comment type="caution">
    <text evidence="1">The sequence shown here is derived from an EMBL/GenBank/DDBJ whole genome shotgun (WGS) entry which is preliminary data.</text>
</comment>
<evidence type="ECO:0000313" key="2">
    <source>
        <dbReference type="Proteomes" id="UP001479290"/>
    </source>
</evidence>
<name>A0AAW1Z5T2_CULAL</name>
<dbReference type="EMBL" id="JAWDJR010000020">
    <property type="protein sequence ID" value="KAK9956720.1"/>
    <property type="molecule type" value="Genomic_DNA"/>
</dbReference>
<organism evidence="1 2">
    <name type="scientific">Culter alburnus</name>
    <name type="common">Topmouth culter</name>
    <dbReference type="NCBI Taxonomy" id="194366"/>
    <lineage>
        <taxon>Eukaryota</taxon>
        <taxon>Metazoa</taxon>
        <taxon>Chordata</taxon>
        <taxon>Craniata</taxon>
        <taxon>Vertebrata</taxon>
        <taxon>Euteleostomi</taxon>
        <taxon>Actinopterygii</taxon>
        <taxon>Neopterygii</taxon>
        <taxon>Teleostei</taxon>
        <taxon>Ostariophysi</taxon>
        <taxon>Cypriniformes</taxon>
        <taxon>Xenocyprididae</taxon>
        <taxon>Xenocypridinae</taxon>
        <taxon>Culter</taxon>
    </lineage>
</organism>
<evidence type="ECO:0000313" key="1">
    <source>
        <dbReference type="EMBL" id="KAK9956720.1"/>
    </source>
</evidence>
<sequence>MKTTGPASSPARIPPPLQKLTHAPCQTGSVLRCSGAAFGRCVICIDKEKEMKGGRISVLCQHAVYSVRHDVWESKAGQFLLALSLLSMCFAYGHMPLASSLPGYRKQQHAGLLSNAGLFKFKCSVIWKWHEEE</sequence>
<gene>
    <name evidence="1" type="ORF">ABG768_014433</name>
</gene>
<accession>A0AAW1Z5T2</accession>
<dbReference type="Proteomes" id="UP001479290">
    <property type="component" value="Unassembled WGS sequence"/>
</dbReference>
<keyword evidence="2" id="KW-1185">Reference proteome</keyword>
<dbReference type="AlphaFoldDB" id="A0AAW1Z5T2"/>